<dbReference type="AlphaFoldDB" id="A0AAV7TTZ4"/>
<accession>A0AAV7TTZ4</accession>
<evidence type="ECO:0000313" key="4">
    <source>
        <dbReference type="Proteomes" id="UP001066276"/>
    </source>
</evidence>
<sequence length="100" mass="10658">MATHCSHVSPAGVQAESGSEDIQYQAGGGFPGEGGVLPGEMKHLHSVLLEQQEALDKAQKQFVQADLNGSKHPVGLSAEMRNDSACTRTLISFLTVMQKH</sequence>
<feature type="compositionally biased region" description="Gly residues" evidence="2">
    <location>
        <begin position="26"/>
        <end position="37"/>
    </location>
</feature>
<feature type="coiled-coil region" evidence="1">
    <location>
        <begin position="41"/>
        <end position="68"/>
    </location>
</feature>
<dbReference type="Proteomes" id="UP001066276">
    <property type="component" value="Chromosome 3_2"/>
</dbReference>
<name>A0AAV7TTZ4_PLEWA</name>
<protein>
    <submittedName>
        <fullName evidence="3">Uncharacterized protein</fullName>
    </submittedName>
</protein>
<evidence type="ECO:0000256" key="2">
    <source>
        <dbReference type="SAM" id="MobiDB-lite"/>
    </source>
</evidence>
<proteinExistence type="predicted"/>
<keyword evidence="1" id="KW-0175">Coiled coil</keyword>
<evidence type="ECO:0000256" key="1">
    <source>
        <dbReference type="SAM" id="Coils"/>
    </source>
</evidence>
<comment type="caution">
    <text evidence="3">The sequence shown here is derived from an EMBL/GenBank/DDBJ whole genome shotgun (WGS) entry which is preliminary data.</text>
</comment>
<keyword evidence="4" id="KW-1185">Reference proteome</keyword>
<reference evidence="3" key="1">
    <citation type="journal article" date="2022" name="bioRxiv">
        <title>Sequencing and chromosome-scale assembly of the giantPleurodeles waltlgenome.</title>
        <authorList>
            <person name="Brown T."/>
            <person name="Elewa A."/>
            <person name="Iarovenko S."/>
            <person name="Subramanian E."/>
            <person name="Araus A.J."/>
            <person name="Petzold A."/>
            <person name="Susuki M."/>
            <person name="Suzuki K.-i.T."/>
            <person name="Hayashi T."/>
            <person name="Toyoda A."/>
            <person name="Oliveira C."/>
            <person name="Osipova E."/>
            <person name="Leigh N.D."/>
            <person name="Simon A."/>
            <person name="Yun M.H."/>
        </authorList>
    </citation>
    <scope>NUCLEOTIDE SEQUENCE</scope>
    <source>
        <strain evidence="3">20211129_DDA</strain>
        <tissue evidence="3">Liver</tissue>
    </source>
</reference>
<evidence type="ECO:0000313" key="3">
    <source>
        <dbReference type="EMBL" id="KAJ1180117.1"/>
    </source>
</evidence>
<dbReference type="EMBL" id="JANPWB010000006">
    <property type="protein sequence ID" value="KAJ1180117.1"/>
    <property type="molecule type" value="Genomic_DNA"/>
</dbReference>
<gene>
    <name evidence="3" type="ORF">NDU88_005341</name>
</gene>
<organism evidence="3 4">
    <name type="scientific">Pleurodeles waltl</name>
    <name type="common">Iberian ribbed newt</name>
    <dbReference type="NCBI Taxonomy" id="8319"/>
    <lineage>
        <taxon>Eukaryota</taxon>
        <taxon>Metazoa</taxon>
        <taxon>Chordata</taxon>
        <taxon>Craniata</taxon>
        <taxon>Vertebrata</taxon>
        <taxon>Euteleostomi</taxon>
        <taxon>Amphibia</taxon>
        <taxon>Batrachia</taxon>
        <taxon>Caudata</taxon>
        <taxon>Salamandroidea</taxon>
        <taxon>Salamandridae</taxon>
        <taxon>Pleurodelinae</taxon>
        <taxon>Pleurodeles</taxon>
    </lineage>
</organism>
<feature type="region of interest" description="Disordered" evidence="2">
    <location>
        <begin position="1"/>
        <end position="37"/>
    </location>
</feature>